<comment type="caution">
    <text evidence="1">The sequence shown here is derived from an EMBL/GenBank/DDBJ whole genome shotgun (WGS) entry which is preliminary data.</text>
</comment>
<evidence type="ECO:0000313" key="2">
    <source>
        <dbReference type="Proteomes" id="UP000650466"/>
    </source>
</evidence>
<dbReference type="RefSeq" id="WP_188178007.1">
    <property type="nucleotide sequence ID" value="NZ_JACVVD010000017.1"/>
</dbReference>
<proteinExistence type="predicted"/>
<sequence>MANIDKFLGIDIVTKQYPLFRDFLFSYATYNELKPIQTELLGSKDFWINTLSLHLSQAIIKWCGALEVIEAQHKQAWDSYRAGLVQSLGISEDEWTDYWNQMIDFRNKYSLFIGLIVVRRFIPDLELAYKSALFYDNWMREFISPDIFEGPYLKDEINDYYLKIKSTIPLLSKI</sequence>
<dbReference type="AlphaFoldDB" id="A0A926KVT1"/>
<reference evidence="1" key="1">
    <citation type="submission" date="2020-09" db="EMBL/GenBank/DDBJ databases">
        <title>Draft Genome Sequence of Paenibacillus sp. WST5.</title>
        <authorList>
            <person name="Bao Z."/>
        </authorList>
    </citation>
    <scope>NUCLEOTIDE SEQUENCE</scope>
    <source>
        <strain evidence="1">WST5</strain>
    </source>
</reference>
<protein>
    <submittedName>
        <fullName evidence="1">Uncharacterized protein</fullName>
    </submittedName>
</protein>
<dbReference type="EMBL" id="JACVVD010000017">
    <property type="protein sequence ID" value="MBD0384228.1"/>
    <property type="molecule type" value="Genomic_DNA"/>
</dbReference>
<evidence type="ECO:0000313" key="1">
    <source>
        <dbReference type="EMBL" id="MBD0384228.1"/>
    </source>
</evidence>
<keyword evidence="2" id="KW-1185">Reference proteome</keyword>
<name>A0A926KVT1_9BACL</name>
<accession>A0A926KVT1</accession>
<dbReference type="Proteomes" id="UP000650466">
    <property type="component" value="Unassembled WGS sequence"/>
</dbReference>
<gene>
    <name evidence="1" type="ORF">ICC18_29700</name>
</gene>
<organism evidence="1 2">
    <name type="scientific">Paenibacillus sedimenti</name>
    <dbReference type="NCBI Taxonomy" id="2770274"/>
    <lineage>
        <taxon>Bacteria</taxon>
        <taxon>Bacillati</taxon>
        <taxon>Bacillota</taxon>
        <taxon>Bacilli</taxon>
        <taxon>Bacillales</taxon>
        <taxon>Paenibacillaceae</taxon>
        <taxon>Paenibacillus</taxon>
    </lineage>
</organism>